<dbReference type="RefSeq" id="WP_166163168.1">
    <property type="nucleotide sequence ID" value="NZ_CP049740.1"/>
</dbReference>
<gene>
    <name evidence="1" type="ORF">G7057_09330</name>
</gene>
<name>A0A6G7KBL0_9LACT</name>
<reference evidence="1 2" key="1">
    <citation type="journal article" date="2017" name="Int. J. Syst. Evol. Microbiol.">
        <title>Jeotgalibaca porci sp. nov. and Jeotgalibaca arthritidis sp. nov., isolated from pigs, and emended description of the genus Jeotgalibaca.</title>
        <authorList>
            <person name="Zamora L."/>
            <person name="Perez-Sancho M."/>
            <person name="Dominguez L."/>
            <person name="Fernandez-Garayzabal J.F."/>
            <person name="Vela A.I."/>
        </authorList>
    </citation>
    <scope>NUCLEOTIDE SEQUENCE [LARGE SCALE GENOMIC DNA]</scope>
    <source>
        <strain evidence="1 2">CECT 9157</strain>
    </source>
</reference>
<dbReference type="KEGG" id="jar:G7057_09330"/>
<dbReference type="AlphaFoldDB" id="A0A6G7KBL0"/>
<evidence type="ECO:0000313" key="1">
    <source>
        <dbReference type="EMBL" id="QII82612.1"/>
    </source>
</evidence>
<protein>
    <submittedName>
        <fullName evidence="1">Uncharacterized protein</fullName>
    </submittedName>
</protein>
<keyword evidence="2" id="KW-1185">Reference proteome</keyword>
<dbReference type="Proteomes" id="UP000501451">
    <property type="component" value="Chromosome"/>
</dbReference>
<organism evidence="1 2">
    <name type="scientific">Jeotgalibaca arthritidis</name>
    <dbReference type="NCBI Taxonomy" id="1868794"/>
    <lineage>
        <taxon>Bacteria</taxon>
        <taxon>Bacillati</taxon>
        <taxon>Bacillota</taxon>
        <taxon>Bacilli</taxon>
        <taxon>Lactobacillales</taxon>
        <taxon>Carnobacteriaceae</taxon>
        <taxon>Jeotgalibaca</taxon>
    </lineage>
</organism>
<evidence type="ECO:0000313" key="2">
    <source>
        <dbReference type="Proteomes" id="UP000501451"/>
    </source>
</evidence>
<accession>A0A6G7KBL0</accession>
<proteinExistence type="predicted"/>
<sequence>MEQSKAETVKDQVQSIYSITQSEITNEDGTPISVADLQDLVYQEVAYLAELLGFELED</sequence>
<dbReference type="EMBL" id="CP049740">
    <property type="protein sequence ID" value="QII82612.1"/>
    <property type="molecule type" value="Genomic_DNA"/>
</dbReference>